<dbReference type="EMBL" id="JADFTS010000003">
    <property type="protein sequence ID" value="KAF9612855.1"/>
    <property type="molecule type" value="Genomic_DNA"/>
</dbReference>
<dbReference type="OrthoDB" id="434160at2759"/>
<dbReference type="InterPro" id="IPR029047">
    <property type="entry name" value="HSP70_peptide-bd_sf"/>
</dbReference>
<accession>A0A835I781</accession>
<dbReference type="InterPro" id="IPR029048">
    <property type="entry name" value="HSP70_C_sf"/>
</dbReference>
<dbReference type="Gene3D" id="2.60.34.10">
    <property type="entry name" value="Substrate Binding Domain Of DNAk, Chain A, domain 1"/>
    <property type="match status" value="1"/>
</dbReference>
<dbReference type="PRINTS" id="PR00301">
    <property type="entry name" value="HEATSHOCK70"/>
</dbReference>
<dbReference type="FunFam" id="3.30.30.30:FF:000002">
    <property type="entry name" value="Heat shock 70 kDa protein 4"/>
    <property type="match status" value="1"/>
</dbReference>
<keyword evidence="3" id="KW-0143">Chaperone</keyword>
<evidence type="ECO:0000313" key="6">
    <source>
        <dbReference type="EMBL" id="KAF9612855.1"/>
    </source>
</evidence>
<dbReference type="PANTHER" id="PTHR45639">
    <property type="entry name" value="HSC70CB, ISOFORM G-RELATED"/>
    <property type="match status" value="1"/>
</dbReference>
<dbReference type="SUPFAM" id="SSF100934">
    <property type="entry name" value="Heat shock protein 70kD (HSP70), C-terminal subdomain"/>
    <property type="match status" value="2"/>
</dbReference>
<keyword evidence="2" id="KW-0067">ATP-binding</keyword>
<reference evidence="6 7" key="1">
    <citation type="submission" date="2020-10" db="EMBL/GenBank/DDBJ databases">
        <title>The Coptis chinensis genome and diversification of protoberbering-type alkaloids.</title>
        <authorList>
            <person name="Wang B."/>
            <person name="Shu S."/>
            <person name="Song C."/>
            <person name="Liu Y."/>
        </authorList>
    </citation>
    <scope>NUCLEOTIDE SEQUENCE [LARGE SCALE GENOMIC DNA]</scope>
    <source>
        <strain evidence="6">HL-2020</strain>
        <tissue evidence="6">Leaf</tissue>
    </source>
</reference>
<name>A0A835I781_9MAGN</name>
<dbReference type="FunFam" id="3.90.640.10:FF:000004">
    <property type="entry name" value="Heat shock 70 kDa protein 4"/>
    <property type="match status" value="1"/>
</dbReference>
<dbReference type="Gene3D" id="1.20.1270.10">
    <property type="match status" value="1"/>
</dbReference>
<feature type="compositionally biased region" description="Low complexity" evidence="5">
    <location>
        <begin position="850"/>
        <end position="862"/>
    </location>
</feature>
<dbReference type="GO" id="GO:0140662">
    <property type="term" value="F:ATP-dependent protein folding chaperone"/>
    <property type="evidence" value="ECO:0007669"/>
    <property type="project" value="InterPro"/>
</dbReference>
<dbReference type="CDD" id="cd24095">
    <property type="entry name" value="ASKHA_NBD_HSP70_AtHsp70-14-like"/>
    <property type="match status" value="1"/>
</dbReference>
<protein>
    <submittedName>
        <fullName evidence="6">Uncharacterized protein</fullName>
    </submittedName>
</protein>
<dbReference type="FunFam" id="1.20.1270.10:FF:000002">
    <property type="entry name" value="Heat shock 70 kDa protein 4"/>
    <property type="match status" value="1"/>
</dbReference>
<evidence type="ECO:0000256" key="2">
    <source>
        <dbReference type="ARBA" id="ARBA00022840"/>
    </source>
</evidence>
<organism evidence="6 7">
    <name type="scientific">Coptis chinensis</name>
    <dbReference type="NCBI Taxonomy" id="261450"/>
    <lineage>
        <taxon>Eukaryota</taxon>
        <taxon>Viridiplantae</taxon>
        <taxon>Streptophyta</taxon>
        <taxon>Embryophyta</taxon>
        <taxon>Tracheophyta</taxon>
        <taxon>Spermatophyta</taxon>
        <taxon>Magnoliopsida</taxon>
        <taxon>Ranunculales</taxon>
        <taxon>Ranunculaceae</taxon>
        <taxon>Coptidoideae</taxon>
        <taxon>Coptis</taxon>
    </lineage>
</organism>
<dbReference type="AlphaFoldDB" id="A0A835I781"/>
<dbReference type="FunFam" id="3.30.420.40:FF:000171">
    <property type="entry name" value="Heat shock 70 kDa protein 4"/>
    <property type="match status" value="2"/>
</dbReference>
<dbReference type="SUPFAM" id="SSF100920">
    <property type="entry name" value="Heat shock protein 70kD (HSP70), peptide-binding domain"/>
    <property type="match status" value="1"/>
</dbReference>
<dbReference type="Gene3D" id="3.90.640.10">
    <property type="entry name" value="Actin, Chain A, domain 4"/>
    <property type="match status" value="1"/>
</dbReference>
<dbReference type="GO" id="GO:0005634">
    <property type="term" value="C:nucleus"/>
    <property type="evidence" value="ECO:0007669"/>
    <property type="project" value="TreeGrafter"/>
</dbReference>
<evidence type="ECO:0000256" key="1">
    <source>
        <dbReference type="ARBA" id="ARBA00022741"/>
    </source>
</evidence>
<feature type="non-terminal residue" evidence="6">
    <location>
        <position position="901"/>
    </location>
</feature>
<keyword evidence="1" id="KW-0547">Nucleotide-binding</keyword>
<dbReference type="Proteomes" id="UP000631114">
    <property type="component" value="Unassembled WGS sequence"/>
</dbReference>
<dbReference type="SUPFAM" id="SSF53067">
    <property type="entry name" value="Actin-like ATPase domain"/>
    <property type="match status" value="2"/>
</dbReference>
<sequence length="901" mass="99459">ANMSVVGIDLGNESGIVGVARQRGIDVVLNDESKRETPAIVCFGDKQRFIGTAGAASTMMNPKNSISQIKRLIGKRFNDPELQRDIKSLPFTVTEGPDGFPLIGVRYLGENRTFTPTQVLGMVLSDLKGIAEKNLNTAVVDCVIGIPVYFTDLQRRVVMDAATIAGLHPLRLFHETTATALAYGIYKTDLPENDQVNVAFVDVGHASMQVCIAGFKKGQLKVLAHSFDSNLGGRDFDEVLFQHFVGKFKGEYKIDVNQNARACLRLRAACEKLKKMLSANPEAPLNIECLMDEKDVRGFIKRDEFENISIPILERVKVPLEKAIADAGLTVENIHSVEVVGSGSRVPAIIRILTEVFGKEPRRTMNASECVARGCALQCAILSPTFKVREFQVNESFPFSIALSWKGTASDSQNGAADQPQSTVVFPKGNIIPSTKSLTFYRSSTFTVDVIYADAGGLQVPPKISTYTIGPFQSTKDERAKLKVKVKLNLHGIVAIESATLMEEEVEAPVMKEPMKMDTDETPSEVAPVETGERDVSMEDSKSAGDASGVENGAAESGDKPVQMETDAKVEAPKRKVKKTNVPVSELVYGGMAAVDLQKAVEKEFEMALQDRVMEETKDKKNAVEAYVYEMRNKLYDKYQDFVTAPEREDLTAKLQEVEDWLYEDGEDETKGVYIAKLEELKKQGDPIEERYKEYSDRVPAIDQLAYCIKSYREAALSNDLKFDHIDTAEKQKVVNECGEAEAWLREKQQQQDSLPKYATPAVLTSEVKRKAETLDRYDVIDYVYKFYHLIGMVLFVRPRRVQIAVPVSKPDTRTRTHATQIVGMCLNRFCRPIMTKAKPAKPQTPPTETPQSPQSPSAQPQGAEGGNNENPVDVEGNNEAPTAAAEPMDTDKAGAAPSPV</sequence>
<evidence type="ECO:0000256" key="4">
    <source>
        <dbReference type="ARBA" id="ARBA00061090"/>
    </source>
</evidence>
<gene>
    <name evidence="6" type="ORF">IFM89_004265</name>
</gene>
<feature type="region of interest" description="Disordered" evidence="5">
    <location>
        <begin position="517"/>
        <end position="574"/>
    </location>
</feature>
<comment type="caution">
    <text evidence="6">The sequence shown here is derived from an EMBL/GenBank/DDBJ whole genome shotgun (WGS) entry which is preliminary data.</text>
</comment>
<comment type="similarity">
    <text evidence="4">Belongs to the heat shock protein 70 (TC 1.A.33) family. HSP110/SSE subfamily.</text>
</comment>
<dbReference type="GO" id="GO:0005829">
    <property type="term" value="C:cytosol"/>
    <property type="evidence" value="ECO:0007669"/>
    <property type="project" value="TreeGrafter"/>
</dbReference>
<dbReference type="Pfam" id="PF00012">
    <property type="entry name" value="HSP70"/>
    <property type="match status" value="1"/>
</dbReference>
<dbReference type="InterPro" id="IPR043129">
    <property type="entry name" value="ATPase_NBD"/>
</dbReference>
<dbReference type="Gene3D" id="3.30.420.40">
    <property type="match status" value="2"/>
</dbReference>
<proteinExistence type="inferred from homology"/>
<dbReference type="GO" id="GO:0005524">
    <property type="term" value="F:ATP binding"/>
    <property type="evidence" value="ECO:0007669"/>
    <property type="project" value="UniProtKB-KW"/>
</dbReference>
<dbReference type="PANTHER" id="PTHR45639:SF4">
    <property type="entry name" value="HSC70CB, ISOFORM G"/>
    <property type="match status" value="1"/>
</dbReference>
<dbReference type="Gene3D" id="3.30.30.30">
    <property type="match status" value="1"/>
</dbReference>
<feature type="compositionally biased region" description="Basic and acidic residues" evidence="5">
    <location>
        <begin position="531"/>
        <end position="543"/>
    </location>
</feature>
<keyword evidence="7" id="KW-1185">Reference proteome</keyword>
<evidence type="ECO:0000256" key="3">
    <source>
        <dbReference type="ARBA" id="ARBA00023186"/>
    </source>
</evidence>
<evidence type="ECO:0000256" key="5">
    <source>
        <dbReference type="SAM" id="MobiDB-lite"/>
    </source>
</evidence>
<dbReference type="InterPro" id="IPR013126">
    <property type="entry name" value="Hsp_70_fam"/>
</dbReference>
<evidence type="ECO:0000313" key="7">
    <source>
        <dbReference type="Proteomes" id="UP000631114"/>
    </source>
</evidence>
<feature type="region of interest" description="Disordered" evidence="5">
    <location>
        <begin position="837"/>
        <end position="901"/>
    </location>
</feature>